<dbReference type="Gene3D" id="3.40.190.290">
    <property type="match status" value="1"/>
</dbReference>
<evidence type="ECO:0000256" key="2">
    <source>
        <dbReference type="ARBA" id="ARBA00023015"/>
    </source>
</evidence>
<dbReference type="SUPFAM" id="SSF53850">
    <property type="entry name" value="Periplasmic binding protein-like II"/>
    <property type="match status" value="1"/>
</dbReference>
<dbReference type="GO" id="GO:0000976">
    <property type="term" value="F:transcription cis-regulatory region binding"/>
    <property type="evidence" value="ECO:0007669"/>
    <property type="project" value="TreeGrafter"/>
</dbReference>
<protein>
    <submittedName>
        <fullName evidence="6">LysR family transcriptional repressor of citA</fullName>
    </submittedName>
</protein>
<dbReference type="InterPro" id="IPR005119">
    <property type="entry name" value="LysR_subst-bd"/>
</dbReference>
<feature type="domain" description="HTH lysR-type" evidence="5">
    <location>
        <begin position="1"/>
        <end position="58"/>
    </location>
</feature>
<dbReference type="Proteomes" id="UP000247150">
    <property type="component" value="Unassembled WGS sequence"/>
</dbReference>
<keyword evidence="2" id="KW-0805">Transcription regulation</keyword>
<evidence type="ECO:0000256" key="4">
    <source>
        <dbReference type="ARBA" id="ARBA00023163"/>
    </source>
</evidence>
<dbReference type="Pfam" id="PF03466">
    <property type="entry name" value="LysR_substrate"/>
    <property type="match status" value="1"/>
</dbReference>
<dbReference type="Pfam" id="PF00126">
    <property type="entry name" value="HTH_1"/>
    <property type="match status" value="1"/>
</dbReference>
<name>A0A2V3A5B7_9BACI</name>
<keyword evidence="3" id="KW-0238">DNA-binding</keyword>
<dbReference type="PANTHER" id="PTHR30126:SF64">
    <property type="entry name" value="HTH-TYPE TRANSCRIPTIONAL REGULATOR CITR"/>
    <property type="match status" value="1"/>
</dbReference>
<dbReference type="RefSeq" id="WP_110063237.1">
    <property type="nucleotide sequence ID" value="NZ_QGTW01000001.1"/>
</dbReference>
<dbReference type="FunFam" id="1.10.10.10:FF:000001">
    <property type="entry name" value="LysR family transcriptional regulator"/>
    <property type="match status" value="1"/>
</dbReference>
<dbReference type="GO" id="GO:0003700">
    <property type="term" value="F:DNA-binding transcription factor activity"/>
    <property type="evidence" value="ECO:0007669"/>
    <property type="project" value="InterPro"/>
</dbReference>
<keyword evidence="4" id="KW-0804">Transcription</keyword>
<dbReference type="EMBL" id="QGTW01000001">
    <property type="protein sequence ID" value="PWW32287.1"/>
    <property type="molecule type" value="Genomic_DNA"/>
</dbReference>
<dbReference type="PANTHER" id="PTHR30126">
    <property type="entry name" value="HTH-TYPE TRANSCRIPTIONAL REGULATOR"/>
    <property type="match status" value="1"/>
</dbReference>
<proteinExistence type="inferred from homology"/>
<dbReference type="Gene3D" id="1.10.10.10">
    <property type="entry name" value="Winged helix-like DNA-binding domain superfamily/Winged helix DNA-binding domain"/>
    <property type="match status" value="1"/>
</dbReference>
<dbReference type="InterPro" id="IPR036390">
    <property type="entry name" value="WH_DNA-bd_sf"/>
</dbReference>
<dbReference type="InterPro" id="IPR000847">
    <property type="entry name" value="LysR_HTH_N"/>
</dbReference>
<sequence>MDIKWLKTFILAAKYENLRRASEDLFLTQPAVSKHIKSLENHLNTKLFDRVGKSISLTPAGYKFLSYAAEIIDNYDKGMEEFEGWKQGYNLNLTIAVAPQIASSILPDILRGFIDEYPDIEVIINIVNSFNIGEQIRIGKADIGISRMEPIQKDLSYEVIHRDPVILVAPYRKEKDQNEHFPIEVEILKQYRVLTNNHPTYWSNLLTEIKRYYPNIRTMPVTQIEISKRFIEKGLGVSYLPLSMVREELKHQKMIEVKQDKILSPTSFTYVVTNIETPEVKLFKSFLTKVFEE</sequence>
<dbReference type="AlphaFoldDB" id="A0A2V3A5B7"/>
<organism evidence="6 7">
    <name type="scientific">Cytobacillus oceanisediminis</name>
    <dbReference type="NCBI Taxonomy" id="665099"/>
    <lineage>
        <taxon>Bacteria</taxon>
        <taxon>Bacillati</taxon>
        <taxon>Bacillota</taxon>
        <taxon>Bacilli</taxon>
        <taxon>Bacillales</taxon>
        <taxon>Bacillaceae</taxon>
        <taxon>Cytobacillus</taxon>
    </lineage>
</organism>
<evidence type="ECO:0000313" key="7">
    <source>
        <dbReference type="Proteomes" id="UP000247150"/>
    </source>
</evidence>
<evidence type="ECO:0000259" key="5">
    <source>
        <dbReference type="PROSITE" id="PS50931"/>
    </source>
</evidence>
<dbReference type="PROSITE" id="PS50931">
    <property type="entry name" value="HTH_LYSR"/>
    <property type="match status" value="1"/>
</dbReference>
<accession>A0A2V3A5B7</accession>
<comment type="similarity">
    <text evidence="1">Belongs to the LysR transcriptional regulatory family.</text>
</comment>
<comment type="caution">
    <text evidence="6">The sequence shown here is derived from an EMBL/GenBank/DDBJ whole genome shotgun (WGS) entry which is preliminary data.</text>
</comment>
<evidence type="ECO:0000313" key="6">
    <source>
        <dbReference type="EMBL" id="PWW32287.1"/>
    </source>
</evidence>
<dbReference type="CDD" id="cd05466">
    <property type="entry name" value="PBP2_LTTR_substrate"/>
    <property type="match status" value="1"/>
</dbReference>
<evidence type="ECO:0000256" key="3">
    <source>
        <dbReference type="ARBA" id="ARBA00023125"/>
    </source>
</evidence>
<dbReference type="SUPFAM" id="SSF46785">
    <property type="entry name" value="Winged helix' DNA-binding domain"/>
    <property type="match status" value="1"/>
</dbReference>
<dbReference type="InterPro" id="IPR036388">
    <property type="entry name" value="WH-like_DNA-bd_sf"/>
</dbReference>
<dbReference type="OrthoDB" id="9803735at2"/>
<gene>
    <name evidence="6" type="ORF">DFO73_101551</name>
</gene>
<dbReference type="PRINTS" id="PR00039">
    <property type="entry name" value="HTHLYSR"/>
</dbReference>
<reference evidence="6 7" key="1">
    <citation type="submission" date="2018-05" db="EMBL/GenBank/DDBJ databases">
        <title>Freshwater and sediment microbial communities from various areas in North America, analyzing microbe dynamics in response to fracking.</title>
        <authorList>
            <person name="Lamendella R."/>
        </authorList>
    </citation>
    <scope>NUCLEOTIDE SEQUENCE [LARGE SCALE GENOMIC DNA]</scope>
    <source>
        <strain evidence="6 7">15_TX</strain>
    </source>
</reference>
<evidence type="ECO:0000256" key="1">
    <source>
        <dbReference type="ARBA" id="ARBA00009437"/>
    </source>
</evidence>